<dbReference type="Pfam" id="PF13837">
    <property type="entry name" value="Myb_DNA-bind_4"/>
    <property type="match status" value="1"/>
</dbReference>
<dbReference type="InterPro" id="IPR044822">
    <property type="entry name" value="Myb_DNA-bind_4"/>
</dbReference>
<protein>
    <recommendedName>
        <fullName evidence="1">Myb/SANT-like DNA-binding domain-containing protein</fullName>
    </recommendedName>
</protein>
<proteinExistence type="predicted"/>
<keyword evidence="3" id="KW-1185">Reference proteome</keyword>
<evidence type="ECO:0000259" key="1">
    <source>
        <dbReference type="Pfam" id="PF13837"/>
    </source>
</evidence>
<feature type="domain" description="Myb/SANT-like DNA-binding" evidence="1">
    <location>
        <begin position="9"/>
        <end position="81"/>
    </location>
</feature>
<evidence type="ECO:0000313" key="2">
    <source>
        <dbReference type="EnsemblMetazoa" id="GPAI026454-PA"/>
    </source>
</evidence>
<dbReference type="AlphaFoldDB" id="A0A1A9ZVN4"/>
<dbReference type="EnsemblMetazoa" id="GPAI026454-RA">
    <property type="protein sequence ID" value="GPAI026454-PA"/>
    <property type="gene ID" value="GPAI026454"/>
</dbReference>
<reference evidence="2" key="2">
    <citation type="submission" date="2020-05" db="UniProtKB">
        <authorList>
            <consortium name="EnsemblMetazoa"/>
        </authorList>
    </citation>
    <scope>IDENTIFICATION</scope>
    <source>
        <strain evidence="2">IAEA</strain>
    </source>
</reference>
<organism evidence="2 3">
    <name type="scientific">Glossina pallidipes</name>
    <name type="common">Tsetse fly</name>
    <dbReference type="NCBI Taxonomy" id="7398"/>
    <lineage>
        <taxon>Eukaryota</taxon>
        <taxon>Metazoa</taxon>
        <taxon>Ecdysozoa</taxon>
        <taxon>Arthropoda</taxon>
        <taxon>Hexapoda</taxon>
        <taxon>Insecta</taxon>
        <taxon>Pterygota</taxon>
        <taxon>Neoptera</taxon>
        <taxon>Endopterygota</taxon>
        <taxon>Diptera</taxon>
        <taxon>Brachycera</taxon>
        <taxon>Muscomorpha</taxon>
        <taxon>Hippoboscoidea</taxon>
        <taxon>Glossinidae</taxon>
        <taxon>Glossina</taxon>
    </lineage>
</organism>
<dbReference type="Proteomes" id="UP000092445">
    <property type="component" value="Unassembled WGS sequence"/>
</dbReference>
<evidence type="ECO:0000313" key="3">
    <source>
        <dbReference type="Proteomes" id="UP000092445"/>
    </source>
</evidence>
<dbReference type="Gene3D" id="1.10.10.60">
    <property type="entry name" value="Homeodomain-like"/>
    <property type="match status" value="1"/>
</dbReference>
<name>A0A1A9ZVN4_GLOPL</name>
<dbReference type="VEuPathDB" id="VectorBase:GPAI026454"/>
<reference evidence="3" key="1">
    <citation type="submission" date="2014-03" db="EMBL/GenBank/DDBJ databases">
        <authorList>
            <person name="Aksoy S."/>
            <person name="Warren W."/>
            <person name="Wilson R.K."/>
        </authorList>
    </citation>
    <scope>NUCLEOTIDE SEQUENCE [LARGE SCALE GENOMIC DNA]</scope>
    <source>
        <strain evidence="3">IAEA</strain>
    </source>
</reference>
<accession>A0A1A9ZVN4</accession>
<sequence>MMKVGKFKRNFWLSSEIDCMLKIFKEIHSVQGSTTTTHYTFIQIANKMRKRGFVNKSPAQIRRKWFQMKSAYLCYKRGNVGRLLLIPERFRPIIATFIDNEYKNSLWLQQSESSENLDIEIEDEFDIGKSSLASVRNLQQQFLKDYEEMQKSLLQLQFKYQDIQDKNWIKYLSSIDLSTDTQCTG</sequence>